<evidence type="ECO:0000256" key="10">
    <source>
        <dbReference type="ARBA" id="ARBA00023014"/>
    </source>
</evidence>
<dbReference type="SFLD" id="SFLDG01062">
    <property type="entry name" value="methyltransferase_(Class_A)"/>
    <property type="match status" value="1"/>
</dbReference>
<sequence>MNFDELKKILKEIGEPGFRYRQIKDAFCKQAVLRFDEIRIIPKKLAVDLEGKISPLSFSLEKIVSAKNKLSYKALFRLDDGHLIESVLISAISGTWSACLSSQVGCQLACRFCATGQNGFKRNLTSEEITDQVIFWKNFVKTNNLPGTFSHIVFMGMGEPFLNWTEVKAALYRIISPDYFDFGARHISVSTSGIATGIKELARDFPQVNLAFSLVFPDNKQRDEYMPVNRRFNLEDMRKAIEYYIEVTNRKVFLEYIMLAGVNDQRNHADKICDFIDSIENGAKLLHVNLISYNSTNAEFKSSDAKTVKNFLNFLQRNHISATIRKSLGEEIDGACGQLAGQAN</sequence>
<dbReference type="GO" id="GO:0030488">
    <property type="term" value="P:tRNA methylation"/>
    <property type="evidence" value="ECO:0007669"/>
    <property type="project" value="TreeGrafter"/>
</dbReference>
<gene>
    <name evidence="12" type="ORF">US91_C0003G0081</name>
</gene>
<dbReference type="AlphaFoldDB" id="A0A0G0N0W7"/>
<dbReference type="GO" id="GO:0051539">
    <property type="term" value="F:4 iron, 4 sulfur cluster binding"/>
    <property type="evidence" value="ECO:0007669"/>
    <property type="project" value="UniProtKB-KW"/>
</dbReference>
<evidence type="ECO:0000256" key="5">
    <source>
        <dbReference type="ARBA" id="ARBA00022603"/>
    </source>
</evidence>
<dbReference type="SFLD" id="SFLDF00275">
    <property type="entry name" value="adenosine_C2_methyltransferase"/>
    <property type="match status" value="1"/>
</dbReference>
<dbReference type="GO" id="GO:0046872">
    <property type="term" value="F:metal ion binding"/>
    <property type="evidence" value="ECO:0007669"/>
    <property type="project" value="UniProtKB-KW"/>
</dbReference>
<keyword evidence="10" id="KW-0411">Iron-sulfur</keyword>
<dbReference type="InterPro" id="IPR004383">
    <property type="entry name" value="rRNA_lsu_MTrfase_RlmN/Cfr"/>
</dbReference>
<name>A0A0G0N0W7_9BACT</name>
<dbReference type="PIRSF" id="PIRSF006004">
    <property type="entry name" value="CHP00048"/>
    <property type="match status" value="1"/>
</dbReference>
<comment type="caution">
    <text evidence="12">The sequence shown here is derived from an EMBL/GenBank/DDBJ whole genome shotgun (WGS) entry which is preliminary data.</text>
</comment>
<keyword evidence="9" id="KW-0408">Iron</keyword>
<evidence type="ECO:0000256" key="9">
    <source>
        <dbReference type="ARBA" id="ARBA00023004"/>
    </source>
</evidence>
<dbReference type="GO" id="GO:0008173">
    <property type="term" value="F:RNA methyltransferase activity"/>
    <property type="evidence" value="ECO:0007669"/>
    <property type="project" value="InterPro"/>
</dbReference>
<reference evidence="12 13" key="1">
    <citation type="journal article" date="2015" name="Nature">
        <title>rRNA introns, odd ribosomes, and small enigmatic genomes across a large radiation of phyla.</title>
        <authorList>
            <person name="Brown C.T."/>
            <person name="Hug L.A."/>
            <person name="Thomas B.C."/>
            <person name="Sharon I."/>
            <person name="Castelle C.J."/>
            <person name="Singh A."/>
            <person name="Wilkins M.J."/>
            <person name="Williams K.H."/>
            <person name="Banfield J.F."/>
        </authorList>
    </citation>
    <scope>NUCLEOTIDE SEQUENCE [LARGE SCALE GENOMIC DNA]</scope>
</reference>
<dbReference type="Gene3D" id="1.10.150.530">
    <property type="match status" value="1"/>
</dbReference>
<keyword evidence="8" id="KW-0479">Metal-binding</keyword>
<dbReference type="InterPro" id="IPR007197">
    <property type="entry name" value="rSAM"/>
</dbReference>
<keyword evidence="6" id="KW-0808">Transferase</keyword>
<evidence type="ECO:0000256" key="4">
    <source>
        <dbReference type="ARBA" id="ARBA00022490"/>
    </source>
</evidence>
<protein>
    <submittedName>
        <fullName evidence="12">YloN</fullName>
    </submittedName>
</protein>
<dbReference type="GO" id="GO:0070475">
    <property type="term" value="P:rRNA base methylation"/>
    <property type="evidence" value="ECO:0007669"/>
    <property type="project" value="TreeGrafter"/>
</dbReference>
<proteinExistence type="predicted"/>
<evidence type="ECO:0000256" key="8">
    <source>
        <dbReference type="ARBA" id="ARBA00022723"/>
    </source>
</evidence>
<comment type="subcellular location">
    <subcellularLocation>
        <location evidence="2">Cytoplasm</location>
    </subcellularLocation>
</comment>
<dbReference type="PATRIC" id="fig|1618638.3.peg.434"/>
<dbReference type="Gene3D" id="3.20.20.70">
    <property type="entry name" value="Aldolase class I"/>
    <property type="match status" value="1"/>
</dbReference>
<dbReference type="PANTHER" id="PTHR30544">
    <property type="entry name" value="23S RRNA METHYLTRANSFERASE"/>
    <property type="match status" value="1"/>
</dbReference>
<dbReference type="PANTHER" id="PTHR30544:SF5">
    <property type="entry name" value="RADICAL SAM CORE DOMAIN-CONTAINING PROTEIN"/>
    <property type="match status" value="1"/>
</dbReference>
<accession>A0A0G0N0W7</accession>
<evidence type="ECO:0000256" key="3">
    <source>
        <dbReference type="ARBA" id="ARBA00022485"/>
    </source>
</evidence>
<dbReference type="Proteomes" id="UP000034022">
    <property type="component" value="Unassembled WGS sequence"/>
</dbReference>
<dbReference type="SFLD" id="SFLDS00029">
    <property type="entry name" value="Radical_SAM"/>
    <property type="match status" value="1"/>
</dbReference>
<keyword evidence="4" id="KW-0963">Cytoplasm</keyword>
<dbReference type="CDD" id="cd01335">
    <property type="entry name" value="Radical_SAM"/>
    <property type="match status" value="1"/>
</dbReference>
<dbReference type="GO" id="GO:0005737">
    <property type="term" value="C:cytoplasm"/>
    <property type="evidence" value="ECO:0007669"/>
    <property type="project" value="UniProtKB-SubCell"/>
</dbReference>
<evidence type="ECO:0000256" key="6">
    <source>
        <dbReference type="ARBA" id="ARBA00022679"/>
    </source>
</evidence>
<dbReference type="InterPro" id="IPR058240">
    <property type="entry name" value="rSAM_sf"/>
</dbReference>
<keyword evidence="5" id="KW-0489">Methyltransferase</keyword>
<dbReference type="InterPro" id="IPR040072">
    <property type="entry name" value="Methyltransferase_A"/>
</dbReference>
<dbReference type="Pfam" id="PF04055">
    <property type="entry name" value="Radical_SAM"/>
    <property type="match status" value="1"/>
</dbReference>
<evidence type="ECO:0000259" key="11">
    <source>
        <dbReference type="PROSITE" id="PS51918"/>
    </source>
</evidence>
<evidence type="ECO:0000313" key="12">
    <source>
        <dbReference type="EMBL" id="KKQ70751.1"/>
    </source>
</evidence>
<dbReference type="EMBL" id="LBUU01000003">
    <property type="protein sequence ID" value="KKQ70751.1"/>
    <property type="molecule type" value="Genomic_DNA"/>
</dbReference>
<dbReference type="SUPFAM" id="SSF102114">
    <property type="entry name" value="Radical SAM enzymes"/>
    <property type="match status" value="1"/>
</dbReference>
<evidence type="ECO:0000256" key="7">
    <source>
        <dbReference type="ARBA" id="ARBA00022691"/>
    </source>
</evidence>
<keyword evidence="3" id="KW-0004">4Fe-4S</keyword>
<evidence type="ECO:0000256" key="1">
    <source>
        <dbReference type="ARBA" id="ARBA00001966"/>
    </source>
</evidence>
<organism evidence="12 13">
    <name type="scientific">Candidatus Falkowbacteria bacterium GW2011_GWE1_38_31</name>
    <dbReference type="NCBI Taxonomy" id="1618638"/>
    <lineage>
        <taxon>Bacteria</taxon>
        <taxon>Candidatus Falkowiibacteriota</taxon>
    </lineage>
</organism>
<comment type="cofactor">
    <cofactor evidence="1">
        <name>[4Fe-4S] cluster</name>
        <dbReference type="ChEBI" id="CHEBI:49883"/>
    </cofactor>
</comment>
<evidence type="ECO:0000256" key="2">
    <source>
        <dbReference type="ARBA" id="ARBA00004496"/>
    </source>
</evidence>
<keyword evidence="7" id="KW-0949">S-adenosyl-L-methionine</keyword>
<feature type="domain" description="Radical SAM core" evidence="11">
    <location>
        <begin position="92"/>
        <end position="331"/>
    </location>
</feature>
<dbReference type="InterPro" id="IPR013785">
    <property type="entry name" value="Aldolase_TIM"/>
</dbReference>
<evidence type="ECO:0000313" key="13">
    <source>
        <dbReference type="Proteomes" id="UP000034022"/>
    </source>
</evidence>
<dbReference type="PROSITE" id="PS51918">
    <property type="entry name" value="RADICAL_SAM"/>
    <property type="match status" value="1"/>
</dbReference>